<protein>
    <submittedName>
        <fullName evidence="1">Com family DNA-binding transcriptional regulator</fullName>
    </submittedName>
</protein>
<dbReference type="RefSeq" id="WP_380071106.1">
    <property type="nucleotide sequence ID" value="NZ_JBHRTO010000001.1"/>
</dbReference>
<name>A0ABV7IX96_9RHOB</name>
<keyword evidence="1" id="KW-0238">DNA-binding</keyword>
<dbReference type="Proteomes" id="UP001595547">
    <property type="component" value="Unassembled WGS sequence"/>
</dbReference>
<dbReference type="InterPro" id="IPR019294">
    <property type="entry name" value="Translation_reg_Com"/>
</dbReference>
<proteinExistence type="predicted"/>
<gene>
    <name evidence="1" type="ORF">ACFOGH_00510</name>
</gene>
<accession>A0ABV7IX96</accession>
<evidence type="ECO:0000313" key="2">
    <source>
        <dbReference type="Proteomes" id="UP001595547"/>
    </source>
</evidence>
<comment type="caution">
    <text evidence="1">The sequence shown here is derived from an EMBL/GenBank/DDBJ whole genome shotgun (WGS) entry which is preliminary data.</text>
</comment>
<organism evidence="1 2">
    <name type="scientific">Cypionkella sinensis</name>
    <dbReference type="NCBI Taxonomy" id="1756043"/>
    <lineage>
        <taxon>Bacteria</taxon>
        <taxon>Pseudomonadati</taxon>
        <taxon>Pseudomonadota</taxon>
        <taxon>Alphaproteobacteria</taxon>
        <taxon>Rhodobacterales</taxon>
        <taxon>Paracoccaceae</taxon>
        <taxon>Cypionkella</taxon>
    </lineage>
</organism>
<dbReference type="EMBL" id="JBHRTO010000001">
    <property type="protein sequence ID" value="MFC3179459.1"/>
    <property type="molecule type" value="Genomic_DNA"/>
</dbReference>
<evidence type="ECO:0000313" key="1">
    <source>
        <dbReference type="EMBL" id="MFC3179459.1"/>
    </source>
</evidence>
<dbReference type="Pfam" id="PF10122">
    <property type="entry name" value="Zn_ribbon_Com"/>
    <property type="match status" value="1"/>
</dbReference>
<dbReference type="GO" id="GO:0003677">
    <property type="term" value="F:DNA binding"/>
    <property type="evidence" value="ECO:0007669"/>
    <property type="project" value="UniProtKB-KW"/>
</dbReference>
<reference evidence="2" key="1">
    <citation type="journal article" date="2019" name="Int. J. Syst. Evol. Microbiol.">
        <title>The Global Catalogue of Microorganisms (GCM) 10K type strain sequencing project: providing services to taxonomists for standard genome sequencing and annotation.</title>
        <authorList>
            <consortium name="The Broad Institute Genomics Platform"/>
            <consortium name="The Broad Institute Genome Sequencing Center for Infectious Disease"/>
            <person name="Wu L."/>
            <person name="Ma J."/>
        </authorList>
    </citation>
    <scope>NUCLEOTIDE SEQUENCE [LARGE SCALE GENOMIC DNA]</scope>
    <source>
        <strain evidence="2">KCTC 52039</strain>
    </source>
</reference>
<keyword evidence="2" id="KW-1185">Reference proteome</keyword>
<sequence>MPDQEIRCCACARLLFKMQAGALSGALSIKCPRCRAFNHLRPTSPNPERKIAPDPLGAKS</sequence>